<dbReference type="Proteomes" id="UP000019754">
    <property type="component" value="Unassembled WGS sequence"/>
</dbReference>
<dbReference type="CDD" id="cd22684">
    <property type="entry name" value="FHA_GarA_OdhI-like"/>
    <property type="match status" value="1"/>
</dbReference>
<dbReference type="Pfam" id="PF00498">
    <property type="entry name" value="FHA"/>
    <property type="match status" value="1"/>
</dbReference>
<dbReference type="InterPro" id="IPR008984">
    <property type="entry name" value="SMAD_FHA_dom_sf"/>
</dbReference>
<evidence type="ECO:0000313" key="5">
    <source>
        <dbReference type="Proteomes" id="UP000019754"/>
    </source>
</evidence>
<dbReference type="AlphaFoldDB" id="A0A022KXA0"/>
<name>A0A022KXA0_9MICO</name>
<sequence>MSDNTEWNDRNLDHTSQLSAISPVDPTDDVDPGISSQDRAAIDNLPPDSALLIVRKGPNMGARFLLDSDTTVVGRHPNSEIFLDDVTVSRKHAAFVRDGGGFLVRDLGSLNGTYVNRERVDEVHLQPGQDVQIGKYRLTYHPFHGKA</sequence>
<gene>
    <name evidence="4" type="ORF">D641_0104395</name>
</gene>
<evidence type="ECO:0000259" key="3">
    <source>
        <dbReference type="PROSITE" id="PS50006"/>
    </source>
</evidence>
<keyword evidence="1" id="KW-0597">Phosphoprotein</keyword>
<protein>
    <submittedName>
        <fullName evidence="4">Signal peptide protein</fullName>
    </submittedName>
</protein>
<feature type="domain" description="FHA" evidence="3">
    <location>
        <begin position="71"/>
        <end position="120"/>
    </location>
</feature>
<proteinExistence type="predicted"/>
<dbReference type="RefSeq" id="WP_017822591.1">
    <property type="nucleotide sequence ID" value="NZ_AORC01000004.1"/>
</dbReference>
<evidence type="ECO:0000313" key="4">
    <source>
        <dbReference type="EMBL" id="EYT50511.1"/>
    </source>
</evidence>
<keyword evidence="5" id="KW-1185">Reference proteome</keyword>
<reference evidence="4 5" key="1">
    <citation type="journal article" date="2013" name="Genome Announc.">
        <title>Draft genome sequence of an Actinobacterium, Brachybacterium muris strain UCD-AY4.</title>
        <authorList>
            <person name="Lo J.R."/>
            <person name="Lang J.M."/>
            <person name="Darling A.E."/>
            <person name="Eisen J.A."/>
            <person name="Coil D.A."/>
        </authorList>
    </citation>
    <scope>NUCLEOTIDE SEQUENCE [LARGE SCALE GENOMIC DNA]</scope>
    <source>
        <strain evidence="4 5">UCD-AY4</strain>
    </source>
</reference>
<dbReference type="SMART" id="SM00240">
    <property type="entry name" value="FHA"/>
    <property type="match status" value="1"/>
</dbReference>
<dbReference type="HOGENOM" id="CLU_108862_1_0_11"/>
<dbReference type="STRING" id="1249481.D641_0104395"/>
<organism evidence="4 5">
    <name type="scientific">Brachybacterium muris UCD-AY4</name>
    <dbReference type="NCBI Taxonomy" id="1249481"/>
    <lineage>
        <taxon>Bacteria</taxon>
        <taxon>Bacillati</taxon>
        <taxon>Actinomycetota</taxon>
        <taxon>Actinomycetes</taxon>
        <taxon>Micrococcales</taxon>
        <taxon>Dermabacteraceae</taxon>
        <taxon>Brachybacterium</taxon>
    </lineage>
</organism>
<dbReference type="EMBL" id="AORC01000004">
    <property type="protein sequence ID" value="EYT50511.1"/>
    <property type="molecule type" value="Genomic_DNA"/>
</dbReference>
<evidence type="ECO:0000256" key="2">
    <source>
        <dbReference type="SAM" id="MobiDB-lite"/>
    </source>
</evidence>
<dbReference type="PROSITE" id="PS50006">
    <property type="entry name" value="FHA_DOMAIN"/>
    <property type="match status" value="1"/>
</dbReference>
<dbReference type="SUPFAM" id="SSF49879">
    <property type="entry name" value="SMAD/FHA domain"/>
    <property type="match status" value="1"/>
</dbReference>
<dbReference type="InterPro" id="IPR050923">
    <property type="entry name" value="Cell_Proc_Reg/RNA_Proc"/>
</dbReference>
<accession>A0A022KXA0</accession>
<feature type="region of interest" description="Disordered" evidence="2">
    <location>
        <begin position="1"/>
        <end position="41"/>
    </location>
</feature>
<evidence type="ECO:0000256" key="1">
    <source>
        <dbReference type="ARBA" id="ARBA00022553"/>
    </source>
</evidence>
<dbReference type="OrthoDB" id="9815925at2"/>
<comment type="caution">
    <text evidence="4">The sequence shown here is derived from an EMBL/GenBank/DDBJ whole genome shotgun (WGS) entry which is preliminary data.</text>
</comment>
<dbReference type="Gene3D" id="2.60.200.20">
    <property type="match status" value="1"/>
</dbReference>
<dbReference type="PANTHER" id="PTHR23308">
    <property type="entry name" value="NUCLEAR INHIBITOR OF PROTEIN PHOSPHATASE-1"/>
    <property type="match status" value="1"/>
</dbReference>
<dbReference type="InterPro" id="IPR000253">
    <property type="entry name" value="FHA_dom"/>
</dbReference>